<protein>
    <submittedName>
        <fullName evidence="2">Uncharacterized protein</fullName>
    </submittedName>
</protein>
<sequence length="68" mass="7977">MPNFNNLFQEGVPKMMRVTDDLHRMVDYIRDLRNMMIGLTLLTIIGILIFLVLKRRNGKQKRSNSGQN</sequence>
<reference evidence="2" key="1">
    <citation type="submission" date="2022-11" db="UniProtKB">
        <authorList>
            <consortium name="WormBaseParasite"/>
        </authorList>
    </citation>
    <scope>IDENTIFICATION</scope>
</reference>
<proteinExistence type="predicted"/>
<accession>A0AC35EYM5</accession>
<name>A0AC35EYM5_9BILA</name>
<dbReference type="WBParaSite" id="PS1159_v2.g12076.t1">
    <property type="protein sequence ID" value="PS1159_v2.g12076.t1"/>
    <property type="gene ID" value="PS1159_v2.g12076"/>
</dbReference>
<evidence type="ECO:0000313" key="2">
    <source>
        <dbReference type="WBParaSite" id="PS1159_v2.g12076.t1"/>
    </source>
</evidence>
<dbReference type="Proteomes" id="UP000887580">
    <property type="component" value="Unplaced"/>
</dbReference>
<evidence type="ECO:0000313" key="1">
    <source>
        <dbReference type="Proteomes" id="UP000887580"/>
    </source>
</evidence>
<organism evidence="1 2">
    <name type="scientific">Panagrolaimus sp. PS1159</name>
    <dbReference type="NCBI Taxonomy" id="55785"/>
    <lineage>
        <taxon>Eukaryota</taxon>
        <taxon>Metazoa</taxon>
        <taxon>Ecdysozoa</taxon>
        <taxon>Nematoda</taxon>
        <taxon>Chromadorea</taxon>
        <taxon>Rhabditida</taxon>
        <taxon>Tylenchina</taxon>
        <taxon>Panagrolaimomorpha</taxon>
        <taxon>Panagrolaimoidea</taxon>
        <taxon>Panagrolaimidae</taxon>
        <taxon>Panagrolaimus</taxon>
    </lineage>
</organism>